<protein>
    <submittedName>
        <fullName evidence="2">Uncharacterized protein</fullName>
    </submittedName>
</protein>
<accession>A0A1C2IT41</accession>
<sequence>MSFNQTFQIYNCTPYQMTLDSANSENLDDAWPSTIPAQSASGPGYVEFEQDGFFSVNPTAIYIMQSTPSINATMHFYCAGTGLTVQVTTTLEYSSNPSFTNLIRESNTNPDQEATGSNNLSIKDFGNNSSRGTAIFVIGQDKIPS</sequence>
<name>A0A1C2IT41_ACITH</name>
<evidence type="ECO:0000313" key="3">
    <source>
        <dbReference type="Proteomes" id="UP000094893"/>
    </source>
</evidence>
<comment type="caution">
    <text evidence="2">The sequence shown here is derived from an EMBL/GenBank/DDBJ whole genome shotgun (WGS) entry which is preliminary data.</text>
</comment>
<organism evidence="2 3">
    <name type="scientific">Acidithiobacillus thiooxidans</name>
    <name type="common">Thiobacillus thiooxidans</name>
    <dbReference type="NCBI Taxonomy" id="930"/>
    <lineage>
        <taxon>Bacteria</taxon>
        <taxon>Pseudomonadati</taxon>
        <taxon>Pseudomonadota</taxon>
        <taxon>Acidithiobacillia</taxon>
        <taxon>Acidithiobacillales</taxon>
        <taxon>Acidithiobacillaceae</taxon>
        <taxon>Acidithiobacillus</taxon>
    </lineage>
</organism>
<gene>
    <name evidence="2" type="ORF">A6P07_03250</name>
</gene>
<dbReference type="RefSeq" id="WP_024893967.1">
    <property type="nucleotide sequence ID" value="NZ_LWRZ01000026.1"/>
</dbReference>
<dbReference type="AlphaFoldDB" id="A0A1C2IT41"/>
<evidence type="ECO:0000313" key="2">
    <source>
        <dbReference type="EMBL" id="OCX76128.1"/>
    </source>
</evidence>
<evidence type="ECO:0000256" key="1">
    <source>
        <dbReference type="SAM" id="MobiDB-lite"/>
    </source>
</evidence>
<feature type="region of interest" description="Disordered" evidence="1">
    <location>
        <begin position="106"/>
        <end position="125"/>
    </location>
</feature>
<dbReference type="Proteomes" id="UP000094893">
    <property type="component" value="Unassembled WGS sequence"/>
</dbReference>
<proteinExistence type="predicted"/>
<dbReference type="EMBL" id="LWSA01000030">
    <property type="protein sequence ID" value="OCX76128.1"/>
    <property type="molecule type" value="Genomic_DNA"/>
</dbReference>
<reference evidence="2 3" key="1">
    <citation type="journal article" date="2016" name="Int. J. Mol. Sci.">
        <title>Comparative genomics of the extreme acidophile Acidithiobacillus thiooxidans reveals intraspecific divergence and niche adaptation.</title>
        <authorList>
            <person name="Zhang X."/>
            <person name="Feng X."/>
            <person name="Tao J."/>
            <person name="Ma L."/>
            <person name="Xiao Y."/>
            <person name="Liang Y."/>
            <person name="Liu X."/>
            <person name="Yin H."/>
        </authorList>
    </citation>
    <scope>NUCLEOTIDE SEQUENCE [LARGE SCALE GENOMIC DNA]</scope>
    <source>
        <strain evidence="2 3">A02</strain>
    </source>
</reference>